<reference evidence="14" key="1">
    <citation type="submission" date="2022-08" db="EMBL/GenBank/DDBJ databases">
        <authorList>
            <person name="Gutierrez-Valencia J."/>
        </authorList>
    </citation>
    <scope>NUCLEOTIDE SEQUENCE</scope>
</reference>
<evidence type="ECO:0000259" key="13">
    <source>
        <dbReference type="Pfam" id="PF25333"/>
    </source>
</evidence>
<evidence type="ECO:0000313" key="14">
    <source>
        <dbReference type="EMBL" id="CAI0409524.1"/>
    </source>
</evidence>
<dbReference type="SUPFAM" id="SSF48452">
    <property type="entry name" value="TPR-like"/>
    <property type="match status" value="1"/>
</dbReference>
<evidence type="ECO:0000256" key="4">
    <source>
        <dbReference type="ARBA" id="ARBA00012483"/>
    </source>
</evidence>
<evidence type="ECO:0000256" key="6">
    <source>
        <dbReference type="ARBA" id="ARBA00022692"/>
    </source>
</evidence>
<feature type="domain" description="DUF2921" evidence="13">
    <location>
        <begin position="888"/>
        <end position="1037"/>
    </location>
</feature>
<feature type="transmembrane region" description="Helical" evidence="11">
    <location>
        <begin position="1279"/>
        <end position="1301"/>
    </location>
</feature>
<dbReference type="Gene3D" id="1.25.40.10">
    <property type="entry name" value="Tetratricopeptide repeat domain"/>
    <property type="match status" value="1"/>
</dbReference>
<keyword evidence="6 11" id="KW-0812">Transmembrane</keyword>
<dbReference type="EC" id="2.3.2.27" evidence="4"/>
<dbReference type="InterPro" id="IPR021319">
    <property type="entry name" value="DUF2921"/>
</dbReference>
<feature type="transmembrane region" description="Helical" evidence="11">
    <location>
        <begin position="1252"/>
        <end position="1272"/>
    </location>
</feature>
<keyword evidence="9 11" id="KW-0472">Membrane</keyword>
<dbReference type="GO" id="GO:0061630">
    <property type="term" value="F:ubiquitin protein ligase activity"/>
    <property type="evidence" value="ECO:0007669"/>
    <property type="project" value="UniProtKB-EC"/>
</dbReference>
<evidence type="ECO:0000256" key="7">
    <source>
        <dbReference type="ARBA" id="ARBA00022786"/>
    </source>
</evidence>
<feature type="domain" description="SWEET-like" evidence="12">
    <location>
        <begin position="1241"/>
        <end position="1524"/>
    </location>
</feature>
<dbReference type="Pfam" id="PF25333">
    <property type="entry name" value="DUF2921_N"/>
    <property type="match status" value="3"/>
</dbReference>
<dbReference type="InterPro" id="IPR057425">
    <property type="entry name" value="DUF2921_N"/>
</dbReference>
<feature type="region of interest" description="Disordered" evidence="10">
    <location>
        <begin position="287"/>
        <end position="380"/>
    </location>
</feature>
<feature type="domain" description="DUF2921" evidence="13">
    <location>
        <begin position="1063"/>
        <end position="1229"/>
    </location>
</feature>
<comment type="pathway">
    <text evidence="3">Protein modification; protein ubiquitination.</text>
</comment>
<dbReference type="Proteomes" id="UP001154282">
    <property type="component" value="Unassembled WGS sequence"/>
</dbReference>
<feature type="compositionally biased region" description="Low complexity" evidence="10">
    <location>
        <begin position="328"/>
        <end position="340"/>
    </location>
</feature>
<keyword evidence="5" id="KW-0808">Transferase</keyword>
<protein>
    <recommendedName>
        <fullName evidence="4">RING-type E3 ubiquitin transferase</fullName>
        <ecNumber evidence="4">2.3.2.27</ecNumber>
    </recommendedName>
</protein>
<feature type="transmembrane region" description="Helical" evidence="11">
    <location>
        <begin position="1491"/>
        <end position="1509"/>
    </location>
</feature>
<evidence type="ECO:0000256" key="8">
    <source>
        <dbReference type="ARBA" id="ARBA00022989"/>
    </source>
</evidence>
<evidence type="ECO:0000256" key="5">
    <source>
        <dbReference type="ARBA" id="ARBA00022679"/>
    </source>
</evidence>
<keyword evidence="8 11" id="KW-1133">Transmembrane helix</keyword>
<comment type="subcellular location">
    <subcellularLocation>
        <location evidence="2">Endomembrane system</location>
        <topology evidence="2">Multi-pass membrane protein</topology>
    </subcellularLocation>
</comment>
<evidence type="ECO:0000259" key="12">
    <source>
        <dbReference type="Pfam" id="PF11145"/>
    </source>
</evidence>
<evidence type="ECO:0000256" key="10">
    <source>
        <dbReference type="SAM" id="MobiDB-lite"/>
    </source>
</evidence>
<comment type="caution">
    <text evidence="14">The sequence shown here is derived from an EMBL/GenBank/DDBJ whole genome shotgun (WGS) entry which is preliminary data.</text>
</comment>
<gene>
    <name evidence="14" type="ORF">LITE_LOCUS14414</name>
</gene>
<keyword evidence="15" id="KW-1185">Reference proteome</keyword>
<feature type="compositionally biased region" description="Basic and acidic residues" evidence="10">
    <location>
        <begin position="344"/>
        <end position="380"/>
    </location>
</feature>
<name>A0AAV0JHW0_9ROSI</name>
<dbReference type="Pfam" id="PF11145">
    <property type="entry name" value="DUF2921"/>
    <property type="match status" value="1"/>
</dbReference>
<sequence>MAKFSPFKKNNVIRVVQAMGPLPSQSKPCMPGPLLLLTDLNLILHTLTSYHDGLLELQAKRYDKARHLLESVLRDPFISNAHEVDGNASDTHLQQLRYLALKNLANVFLQQGSAHYENALQCYLQAVEIDTKDSVVWNQLGTLSCSMGLLSLSRWSFEQGLLCSPNNWNCMEKLLEVLIAIGDEVACLAVAELILRHWPSHSRALHVKSTIEESEAVPFAPRGIDKLEPKHIRLKFLDKRKATEENCDEGRANKRLNQTIELMLHGVSWGALVDALLEILHPLSARETDVKSDERKSGDMRLIIQPPSNLDIDMSSPETKRPIDFPCSSSQCKPLSSSNSERVGALKERERHSFDEKPRERRSTHLERLRSRKPGKEEMDFGDRKDLVSFVLQYLDPFIVGTPSGESSEHAVTCSAPHAAEASSPDKELNDVLAFVKGTSRNYGAYDMAHLLIEHVSTSGLMCQDALPKLLELEGLTRNWGKDRTPECSLFLAEVYYDLAFFPSNASKLSDFVSEALYHLCKIVESVALDYPFPLTLENQGGSWSDHSSCSDLISIDSLSSEKCNFWISSPSASPTGRCVKAPKGKESPSPMIGTGDLRPAAISPRCNPRPIPMRLLGWIAVFLSSFACLHLADAKTPAVAFLSHYNKYCHKTVPEFPETAKPMNLDSGEDMILHFDIAYFTGGSQIFPGKSSIDSDGISLSFHPKRRTIFVTENPDVLKLQASLKFHLPPRGYSMWHNNRNLREIRFRGPRIPVRTKAVGFEFYGFWARKTGELCMVGSGSSLGSSHAVSFAPSSSVVLKLKYPVSDPGNVSSLILGSLESVSPGGSLDYFDPVSILAVPHFGEYKYSLMSGGKGNCLRSNGGMEQNLPIELKDQSVCLSQLYQHARSFELEYGSECSDSSNGSKCNPLTADSQGLPGFMTIQGIRCEPNRGMRVLVGFPDSIEYWSRAFGYGRVFNPNNMLLGEGAWDEKENKLCVIACRVLGFHRSLHNASVGDCSIQLNLRFPKKMTIQHRSNVVGQISSSKSVSEAGYFPPIGFHGTKNKVTGLPGLRYDYTMLDLVGKSCAEKKISKGKGTYPSPYSYDMRFDMSVTNSKGEKAEGDASPFFVGEQLFEPYRMHSGTNSRLNLSYKISFTPSSDFELGDEILSNRSVDFSAEGTYNKENGVLCMIGCRHLVSHIKHPTRNETTDCKILITMQFAPLNSKVRADIKGSIESMRGKEDPLYFRKLQISSHSVYIKQAADSIWRMDIEILLVLVTNTLACIFVGLQLYHVSKHPEVLPFLSFVMLVVLTLGHMIPLLLNFEAMFGSTSGRQNVFLGSGGWLEVNEIVVRMVTMVAFLLQFRLLQLSWTSRQTAERQKSLWLSERRVVYFSLPLYAAGGFLAWYAHQWKNSYTKSYLRPRQRFYQQQHYPWDHFKSYAGLILDGFLLPQIVFNLFLNSSEEALSLPFCMGTTIVRLLPHAYDLYRAHSSSWYLDLSYIYANHRMDFYSTSWNIIIPIGGLLFAAIVYSQQRFGGRCILPKRCRGTSEYEKVPTVSSEEMTTYSQH</sequence>
<accession>A0AAV0JHW0</accession>
<dbReference type="InterPro" id="IPR019734">
    <property type="entry name" value="TPR_rpt"/>
</dbReference>
<evidence type="ECO:0000256" key="1">
    <source>
        <dbReference type="ARBA" id="ARBA00000900"/>
    </source>
</evidence>
<comment type="catalytic activity">
    <reaction evidence="1">
        <text>S-ubiquitinyl-[E2 ubiquitin-conjugating enzyme]-L-cysteine + [acceptor protein]-L-lysine = [E2 ubiquitin-conjugating enzyme]-L-cysteine + N(6)-ubiquitinyl-[acceptor protein]-L-lysine.</text>
        <dbReference type="EC" id="2.3.2.27"/>
    </reaction>
</comment>
<dbReference type="SMART" id="SM00028">
    <property type="entry name" value="TPR"/>
    <property type="match status" value="2"/>
</dbReference>
<keyword evidence="7" id="KW-0833">Ubl conjugation pathway</keyword>
<organism evidence="14 15">
    <name type="scientific">Linum tenue</name>
    <dbReference type="NCBI Taxonomy" id="586396"/>
    <lineage>
        <taxon>Eukaryota</taxon>
        <taxon>Viridiplantae</taxon>
        <taxon>Streptophyta</taxon>
        <taxon>Embryophyta</taxon>
        <taxon>Tracheophyta</taxon>
        <taxon>Spermatophyta</taxon>
        <taxon>Magnoliopsida</taxon>
        <taxon>eudicotyledons</taxon>
        <taxon>Gunneridae</taxon>
        <taxon>Pentapetalae</taxon>
        <taxon>rosids</taxon>
        <taxon>fabids</taxon>
        <taxon>Malpighiales</taxon>
        <taxon>Linaceae</taxon>
        <taxon>Linum</taxon>
    </lineage>
</organism>
<feature type="compositionally biased region" description="Basic and acidic residues" evidence="10">
    <location>
        <begin position="287"/>
        <end position="299"/>
    </location>
</feature>
<feature type="transmembrane region" description="Helical" evidence="11">
    <location>
        <begin position="1329"/>
        <end position="1348"/>
    </location>
</feature>
<evidence type="ECO:0000256" key="9">
    <source>
        <dbReference type="ARBA" id="ARBA00023136"/>
    </source>
</evidence>
<feature type="transmembrane region" description="Helical" evidence="11">
    <location>
        <begin position="1369"/>
        <end position="1388"/>
    </location>
</feature>
<evidence type="ECO:0000256" key="11">
    <source>
        <dbReference type="SAM" id="Phobius"/>
    </source>
</evidence>
<evidence type="ECO:0000256" key="2">
    <source>
        <dbReference type="ARBA" id="ARBA00004127"/>
    </source>
</evidence>
<dbReference type="EMBL" id="CAMGYJ010000005">
    <property type="protein sequence ID" value="CAI0409524.1"/>
    <property type="molecule type" value="Genomic_DNA"/>
</dbReference>
<evidence type="ECO:0000313" key="15">
    <source>
        <dbReference type="Proteomes" id="UP001154282"/>
    </source>
</evidence>
<feature type="domain" description="DUF2921" evidence="13">
    <location>
        <begin position="646"/>
        <end position="836"/>
    </location>
</feature>
<dbReference type="PANTHER" id="PTHR33389">
    <property type="entry name" value="FAMILY PROTEIN, PUTATIVE (DUF2921)-RELATED"/>
    <property type="match status" value="1"/>
</dbReference>
<dbReference type="GO" id="GO:0012505">
    <property type="term" value="C:endomembrane system"/>
    <property type="evidence" value="ECO:0007669"/>
    <property type="project" value="UniProtKB-SubCell"/>
</dbReference>
<evidence type="ECO:0000256" key="3">
    <source>
        <dbReference type="ARBA" id="ARBA00004906"/>
    </source>
</evidence>
<dbReference type="InterPro" id="IPR011990">
    <property type="entry name" value="TPR-like_helical_dom_sf"/>
</dbReference>
<dbReference type="PANTHER" id="PTHR33389:SF22">
    <property type="entry name" value="FAMILY PROTEIN, PUTATIVE (DUF2921)-RELATED"/>
    <property type="match status" value="1"/>
</dbReference>
<proteinExistence type="predicted"/>